<organism evidence="7 8">
    <name type="scientific">Marinobacter fuscus</name>
    <dbReference type="NCBI Taxonomy" id="2109942"/>
    <lineage>
        <taxon>Bacteria</taxon>
        <taxon>Pseudomonadati</taxon>
        <taxon>Pseudomonadota</taxon>
        <taxon>Gammaproteobacteria</taxon>
        <taxon>Pseudomonadales</taxon>
        <taxon>Marinobacteraceae</taxon>
        <taxon>Marinobacter</taxon>
    </lineage>
</organism>
<comment type="caution">
    <text evidence="7">The sequence shown here is derived from an EMBL/GenBank/DDBJ whole genome shotgun (WGS) entry which is preliminary data.</text>
</comment>
<dbReference type="EC" id="3.1.3.48" evidence="2"/>
<gene>
    <name evidence="7" type="ORF">C7H09_17720</name>
</gene>
<evidence type="ECO:0000256" key="4">
    <source>
        <dbReference type="ARBA" id="ARBA00022912"/>
    </source>
</evidence>
<evidence type="ECO:0000256" key="1">
    <source>
        <dbReference type="ARBA" id="ARBA00011063"/>
    </source>
</evidence>
<dbReference type="PRINTS" id="PR00719">
    <property type="entry name" value="LMWPTPASE"/>
</dbReference>
<dbReference type="AlphaFoldDB" id="A0A2T1K541"/>
<evidence type="ECO:0000313" key="8">
    <source>
        <dbReference type="Proteomes" id="UP000239866"/>
    </source>
</evidence>
<evidence type="ECO:0000259" key="6">
    <source>
        <dbReference type="SMART" id="SM00226"/>
    </source>
</evidence>
<dbReference type="SUPFAM" id="SSF52788">
    <property type="entry name" value="Phosphotyrosine protein phosphatases I"/>
    <property type="match status" value="1"/>
</dbReference>
<dbReference type="GO" id="GO:0004725">
    <property type="term" value="F:protein tyrosine phosphatase activity"/>
    <property type="evidence" value="ECO:0007669"/>
    <property type="project" value="UniProtKB-EC"/>
</dbReference>
<accession>A0A2T1K541</accession>
<dbReference type="SMART" id="SM00226">
    <property type="entry name" value="LMWPc"/>
    <property type="match status" value="1"/>
</dbReference>
<keyword evidence="8" id="KW-1185">Reference proteome</keyword>
<dbReference type="PANTHER" id="PTHR11717">
    <property type="entry name" value="LOW MOLECULAR WEIGHT PROTEIN TYROSINE PHOSPHATASE"/>
    <property type="match status" value="1"/>
</dbReference>
<dbReference type="InterPro" id="IPR050438">
    <property type="entry name" value="LMW_PTPase"/>
</dbReference>
<comment type="similarity">
    <text evidence="1">Belongs to the low molecular weight phosphotyrosine protein phosphatase family.</text>
</comment>
<keyword evidence="3" id="KW-0378">Hydrolase</keyword>
<feature type="active site" description="Nucleophile" evidence="5">
    <location>
        <position position="56"/>
    </location>
</feature>
<evidence type="ECO:0000256" key="2">
    <source>
        <dbReference type="ARBA" id="ARBA00013064"/>
    </source>
</evidence>
<dbReference type="EMBL" id="PXNP01000109">
    <property type="protein sequence ID" value="PSF04863.1"/>
    <property type="molecule type" value="Genomic_DNA"/>
</dbReference>
<dbReference type="Pfam" id="PF01451">
    <property type="entry name" value="LMWPc"/>
    <property type="match status" value="1"/>
</dbReference>
<name>A0A2T1K541_9GAMM</name>
<feature type="domain" description="Phosphotyrosine protein phosphatase I" evidence="6">
    <location>
        <begin position="50"/>
        <end position="186"/>
    </location>
</feature>
<dbReference type="Proteomes" id="UP000239866">
    <property type="component" value="Unassembled WGS sequence"/>
</dbReference>
<dbReference type="InterPro" id="IPR017867">
    <property type="entry name" value="Tyr_phospatase_low_mol_wt"/>
</dbReference>
<evidence type="ECO:0000256" key="3">
    <source>
        <dbReference type="ARBA" id="ARBA00022801"/>
    </source>
</evidence>
<protein>
    <recommendedName>
        <fullName evidence="2">protein-tyrosine-phosphatase</fullName>
        <ecNumber evidence="2">3.1.3.48</ecNumber>
    </recommendedName>
</protein>
<dbReference type="OrthoDB" id="9784339at2"/>
<feature type="active site" description="Proton donor" evidence="5">
    <location>
        <position position="161"/>
    </location>
</feature>
<dbReference type="Gene3D" id="3.40.50.2300">
    <property type="match status" value="1"/>
</dbReference>
<evidence type="ECO:0000256" key="5">
    <source>
        <dbReference type="PIRSR" id="PIRSR617867-1"/>
    </source>
</evidence>
<sequence length="186" mass="20881">MTKGGGTLSQWMYERFGSKRGFARFWLHKIKGLAGVYRQYQIQPGRAQGSRYVFVCSGNICRSPLAEVYARSLGMESASCGLNCGDDYPADPRAREFALTNGLSLESHKTVNVRDFKFRQTDLVVVMEPAHLDQFRSKVHQDLPLVLAGNHGKAQSPYIHDPFNCCPAYFARCESMVMECVRGMNA</sequence>
<keyword evidence="4" id="KW-0904">Protein phosphatase</keyword>
<proteinExistence type="inferred from homology"/>
<dbReference type="InterPro" id="IPR036196">
    <property type="entry name" value="Ptyr_pPase_sf"/>
</dbReference>
<feature type="active site" evidence="5">
    <location>
        <position position="62"/>
    </location>
</feature>
<dbReference type="InterPro" id="IPR023485">
    <property type="entry name" value="Ptyr_pPase"/>
</dbReference>
<evidence type="ECO:0000313" key="7">
    <source>
        <dbReference type="EMBL" id="PSF04863.1"/>
    </source>
</evidence>
<dbReference type="PANTHER" id="PTHR11717:SF7">
    <property type="entry name" value="LOW MOLECULAR WEIGHT PHOSPHOTYROSINE PROTEIN PHOSPHATASE"/>
    <property type="match status" value="1"/>
</dbReference>
<reference evidence="7 8" key="1">
    <citation type="submission" date="2018-03" db="EMBL/GenBank/DDBJ databases">
        <title>Marinobacter brunus sp. nov., a marine bacterium of Gamma-proteobacteria isolated from the surface seawater of the South China Sea.</title>
        <authorList>
            <person name="Cheng H."/>
            <person name="Wu Y.-H."/>
            <person name="Xamxidin M."/>
            <person name="Xu X.-W."/>
        </authorList>
    </citation>
    <scope>NUCLEOTIDE SEQUENCE [LARGE SCALE GENOMIC DNA]</scope>
    <source>
        <strain evidence="7 8">NH169-3</strain>
    </source>
</reference>